<sequence>MLNHNVLHKKKILIVTSEFPPQPGGIGNHAYYLALYLAKNGYAVTVIADQRDVANVEEMTFDAGLPFVVERIPLKKQRVLMYFNRIRKTFDHFKNVDYVIATGKFSLWNVAFCSLFYKRQTIAVIHGSEVNFKSAGIRKAIDASLNRFDTIVAVSDYTAQLVAHLELDIHVIANGIDLEKWQTEKVEKIVLKGNPILTTVGRVSTRKGQLQVIKLLPELLKSYPELQYHCVGIPTEAADFMEVAKKLHVSNHVIFHGAVSDAELQSVLMASDVFVMLSTESDTGDVEGFGIAILEANALGLPAIGSTNCGIEDAIHPEVSGFLVSNKDVIAFSTALNELLNNKELYKVQARHWAEQHDWNLIIKHYISHLL</sequence>
<gene>
    <name evidence="3" type="ORF">ES674_09925</name>
</gene>
<dbReference type="InterPro" id="IPR001296">
    <property type="entry name" value="Glyco_trans_1"/>
</dbReference>
<name>A0A5D0R804_9FLAO</name>
<protein>
    <submittedName>
        <fullName evidence="3">Glycosyltransferase family 4 protein</fullName>
    </submittedName>
</protein>
<keyword evidence="3" id="KW-0808">Transferase</keyword>
<proteinExistence type="predicted"/>
<dbReference type="Gene3D" id="3.40.50.2000">
    <property type="entry name" value="Glycogen Phosphorylase B"/>
    <property type="match status" value="2"/>
</dbReference>
<evidence type="ECO:0000313" key="3">
    <source>
        <dbReference type="EMBL" id="TYB77011.1"/>
    </source>
</evidence>
<dbReference type="OrthoDB" id="9811239at2"/>
<dbReference type="SUPFAM" id="SSF53756">
    <property type="entry name" value="UDP-Glycosyltransferase/glycogen phosphorylase"/>
    <property type="match status" value="1"/>
</dbReference>
<keyword evidence="4" id="KW-1185">Reference proteome</keyword>
<evidence type="ECO:0000259" key="1">
    <source>
        <dbReference type="Pfam" id="PF00534"/>
    </source>
</evidence>
<reference evidence="3 4" key="1">
    <citation type="submission" date="2019-08" db="EMBL/GenBank/DDBJ databases">
        <title>Genomes of Antarctic Bizionia species.</title>
        <authorList>
            <person name="Bowman J.P."/>
        </authorList>
    </citation>
    <scope>NUCLEOTIDE SEQUENCE [LARGE SCALE GENOMIC DNA]</scope>
    <source>
        <strain evidence="3 4">ADA-4</strain>
    </source>
</reference>
<dbReference type="Pfam" id="PF13439">
    <property type="entry name" value="Glyco_transf_4"/>
    <property type="match status" value="1"/>
</dbReference>
<dbReference type="CDD" id="cd03801">
    <property type="entry name" value="GT4_PimA-like"/>
    <property type="match status" value="1"/>
</dbReference>
<dbReference type="PANTHER" id="PTHR45947">
    <property type="entry name" value="SULFOQUINOVOSYL TRANSFERASE SQD2"/>
    <property type="match status" value="1"/>
</dbReference>
<dbReference type="PANTHER" id="PTHR45947:SF3">
    <property type="entry name" value="SULFOQUINOVOSYL TRANSFERASE SQD2"/>
    <property type="match status" value="1"/>
</dbReference>
<dbReference type="AlphaFoldDB" id="A0A5D0R804"/>
<dbReference type="EMBL" id="VSKK01000002">
    <property type="protein sequence ID" value="TYB77011.1"/>
    <property type="molecule type" value="Genomic_DNA"/>
</dbReference>
<dbReference type="Pfam" id="PF00534">
    <property type="entry name" value="Glycos_transf_1"/>
    <property type="match status" value="1"/>
</dbReference>
<dbReference type="InterPro" id="IPR050194">
    <property type="entry name" value="Glycosyltransferase_grp1"/>
</dbReference>
<dbReference type="Proteomes" id="UP000323720">
    <property type="component" value="Unassembled WGS sequence"/>
</dbReference>
<feature type="domain" description="Glycosyl transferase family 1" evidence="1">
    <location>
        <begin position="187"/>
        <end position="347"/>
    </location>
</feature>
<comment type="caution">
    <text evidence="3">The sequence shown here is derived from an EMBL/GenBank/DDBJ whole genome shotgun (WGS) entry which is preliminary data.</text>
</comment>
<accession>A0A5D0R804</accession>
<organism evidence="3 4">
    <name type="scientific">Bizionia myxarmorum</name>
    <dbReference type="NCBI Taxonomy" id="291186"/>
    <lineage>
        <taxon>Bacteria</taxon>
        <taxon>Pseudomonadati</taxon>
        <taxon>Bacteroidota</taxon>
        <taxon>Flavobacteriia</taxon>
        <taxon>Flavobacteriales</taxon>
        <taxon>Flavobacteriaceae</taxon>
        <taxon>Bizionia</taxon>
    </lineage>
</organism>
<feature type="domain" description="Glycosyltransferase subfamily 4-like N-terminal" evidence="2">
    <location>
        <begin position="23"/>
        <end position="180"/>
    </location>
</feature>
<dbReference type="InterPro" id="IPR028098">
    <property type="entry name" value="Glyco_trans_4-like_N"/>
</dbReference>
<evidence type="ECO:0000259" key="2">
    <source>
        <dbReference type="Pfam" id="PF13439"/>
    </source>
</evidence>
<dbReference type="GO" id="GO:0016757">
    <property type="term" value="F:glycosyltransferase activity"/>
    <property type="evidence" value="ECO:0007669"/>
    <property type="project" value="InterPro"/>
</dbReference>
<evidence type="ECO:0000313" key="4">
    <source>
        <dbReference type="Proteomes" id="UP000323720"/>
    </source>
</evidence>